<comment type="subcellular location">
    <subcellularLocation>
        <location evidence="1">Cell membrane</location>
        <topology evidence="1">Multi-pass membrane protein</topology>
    </subcellularLocation>
</comment>
<dbReference type="GO" id="GO:0050916">
    <property type="term" value="P:sensory perception of sweet taste"/>
    <property type="evidence" value="ECO:0007669"/>
    <property type="project" value="UniProtKB-ARBA"/>
</dbReference>
<evidence type="ECO:0000256" key="4">
    <source>
        <dbReference type="ARBA" id="ARBA00022692"/>
    </source>
</evidence>
<evidence type="ECO:0000256" key="6">
    <source>
        <dbReference type="ARBA" id="ARBA00023136"/>
    </source>
</evidence>
<keyword evidence="7" id="KW-0675">Receptor</keyword>
<gene>
    <name evidence="9" type="ORF">PSYICH_LOCUS15467</name>
</gene>
<sequence>MLTEKMKTKNKKTLVIPKNVILVDKDVKRQMSHYCLRSLLIFGRCLNIFPVEGLMNHNPEKHKFKFVSIKMLLTILMCVGTTICCLLASIKSFSAAMVMHRLISPLFYCHIACTIILNITISKKWNEYICHIYIEELKFLRKYKPDLNLKTKIDAILTLTICSVILEHTFAIASFSLSQDCLNKATGFEHYIKKQYHYIYDHVNYNIFNGATLFLDYRNDLEFWRSDNHFNQLSLYQPI</sequence>
<dbReference type="Proteomes" id="UP001153636">
    <property type="component" value="Chromosome 9"/>
</dbReference>
<dbReference type="OrthoDB" id="5800391at2759"/>
<accession>A0A9P0DBU5</accession>
<organism evidence="9 10">
    <name type="scientific">Psylliodes chrysocephalus</name>
    <dbReference type="NCBI Taxonomy" id="3402493"/>
    <lineage>
        <taxon>Eukaryota</taxon>
        <taxon>Metazoa</taxon>
        <taxon>Ecdysozoa</taxon>
        <taxon>Arthropoda</taxon>
        <taxon>Hexapoda</taxon>
        <taxon>Insecta</taxon>
        <taxon>Pterygota</taxon>
        <taxon>Neoptera</taxon>
        <taxon>Endopterygota</taxon>
        <taxon>Coleoptera</taxon>
        <taxon>Polyphaga</taxon>
        <taxon>Cucujiformia</taxon>
        <taxon>Chrysomeloidea</taxon>
        <taxon>Chrysomelidae</taxon>
        <taxon>Galerucinae</taxon>
        <taxon>Alticini</taxon>
        <taxon>Psylliodes</taxon>
    </lineage>
</organism>
<dbReference type="PANTHER" id="PTHR21421:SF29">
    <property type="entry name" value="GUSTATORY RECEPTOR 5A FOR TREHALOSE-RELATED"/>
    <property type="match status" value="1"/>
</dbReference>
<comment type="similarity">
    <text evidence="2">Belongs to the insect chemoreceptor superfamily. Gustatory receptor (GR) family. Gr5a subfamily.</text>
</comment>
<dbReference type="EMBL" id="OV651821">
    <property type="protein sequence ID" value="CAH1115644.1"/>
    <property type="molecule type" value="Genomic_DNA"/>
</dbReference>
<keyword evidence="6 8" id="KW-0472">Membrane</keyword>
<evidence type="ECO:0000256" key="2">
    <source>
        <dbReference type="ARBA" id="ARBA00005327"/>
    </source>
</evidence>
<name>A0A9P0DBU5_9CUCU</name>
<evidence type="ECO:0000313" key="9">
    <source>
        <dbReference type="EMBL" id="CAH1115644.1"/>
    </source>
</evidence>
<feature type="transmembrane region" description="Helical" evidence="8">
    <location>
        <begin position="102"/>
        <end position="121"/>
    </location>
</feature>
<keyword evidence="5 8" id="KW-1133">Transmembrane helix</keyword>
<evidence type="ECO:0000256" key="1">
    <source>
        <dbReference type="ARBA" id="ARBA00004651"/>
    </source>
</evidence>
<keyword evidence="3" id="KW-1003">Cell membrane</keyword>
<reference evidence="9" key="1">
    <citation type="submission" date="2022-01" db="EMBL/GenBank/DDBJ databases">
        <authorList>
            <person name="King R."/>
        </authorList>
    </citation>
    <scope>NUCLEOTIDE SEQUENCE</scope>
</reference>
<dbReference type="AlphaFoldDB" id="A0A9P0DBU5"/>
<keyword evidence="10" id="KW-1185">Reference proteome</keyword>
<protein>
    <recommendedName>
        <fullName evidence="11">Gustatory receptor</fullName>
    </recommendedName>
</protein>
<proteinExistence type="inferred from homology"/>
<dbReference type="Pfam" id="PF06151">
    <property type="entry name" value="Trehalose_recp"/>
    <property type="match status" value="1"/>
</dbReference>
<dbReference type="GO" id="GO:0005886">
    <property type="term" value="C:plasma membrane"/>
    <property type="evidence" value="ECO:0007669"/>
    <property type="project" value="UniProtKB-SubCell"/>
</dbReference>
<dbReference type="PANTHER" id="PTHR21421">
    <property type="entry name" value="GUSTATORY RECEPTOR"/>
    <property type="match status" value="1"/>
</dbReference>
<evidence type="ECO:0000313" key="10">
    <source>
        <dbReference type="Proteomes" id="UP001153636"/>
    </source>
</evidence>
<keyword evidence="4 8" id="KW-0812">Transmembrane</keyword>
<evidence type="ECO:0008006" key="11">
    <source>
        <dbReference type="Google" id="ProtNLM"/>
    </source>
</evidence>
<dbReference type="InterPro" id="IPR009318">
    <property type="entry name" value="Gustatory_rcpt"/>
</dbReference>
<evidence type="ECO:0000256" key="5">
    <source>
        <dbReference type="ARBA" id="ARBA00022989"/>
    </source>
</evidence>
<feature type="transmembrane region" description="Helical" evidence="8">
    <location>
        <begin position="34"/>
        <end position="51"/>
    </location>
</feature>
<dbReference type="GO" id="GO:0008527">
    <property type="term" value="F:taste receptor activity"/>
    <property type="evidence" value="ECO:0007669"/>
    <property type="project" value="InterPro"/>
</dbReference>
<evidence type="ECO:0000256" key="8">
    <source>
        <dbReference type="SAM" id="Phobius"/>
    </source>
</evidence>
<feature type="transmembrane region" description="Helical" evidence="8">
    <location>
        <begin position="71"/>
        <end position="90"/>
    </location>
</feature>
<evidence type="ECO:0000256" key="3">
    <source>
        <dbReference type="ARBA" id="ARBA00022475"/>
    </source>
</evidence>
<evidence type="ECO:0000256" key="7">
    <source>
        <dbReference type="ARBA" id="ARBA00023170"/>
    </source>
</evidence>